<dbReference type="Pfam" id="PF05686">
    <property type="entry name" value="Glyco_transf_90"/>
    <property type="match status" value="1"/>
</dbReference>
<dbReference type="EMBL" id="BMAT01008340">
    <property type="protein sequence ID" value="GFR82613.1"/>
    <property type="molecule type" value="Genomic_DNA"/>
</dbReference>
<dbReference type="Gene3D" id="2.60.40.10">
    <property type="entry name" value="Immunoglobulins"/>
    <property type="match status" value="1"/>
</dbReference>
<evidence type="ECO:0000256" key="4">
    <source>
        <dbReference type="ARBA" id="ARBA00022679"/>
    </source>
</evidence>
<comment type="caution">
    <text evidence="13">The sequence shown here is derived from an EMBL/GenBank/DDBJ whole genome shotgun (WGS) entry which is preliminary data.</text>
</comment>
<dbReference type="AlphaFoldDB" id="A0AAV4GA11"/>
<evidence type="ECO:0000256" key="10">
    <source>
        <dbReference type="PROSITE-ProRule" id="PRU00087"/>
    </source>
</evidence>
<comment type="pathway">
    <text evidence="1">Protein modification; protein glycosylation.</text>
</comment>
<keyword evidence="6" id="KW-0256">Endoplasmic reticulum</keyword>
<keyword evidence="14" id="KW-1185">Reference proteome</keyword>
<gene>
    <name evidence="13" type="ORF">ElyMa_004102600</name>
</gene>
<keyword evidence="5 11" id="KW-0732">Signal</keyword>
<dbReference type="InterPro" id="IPR013783">
    <property type="entry name" value="Ig-like_fold"/>
</dbReference>
<evidence type="ECO:0000256" key="6">
    <source>
        <dbReference type="ARBA" id="ARBA00022824"/>
    </source>
</evidence>
<evidence type="ECO:0000256" key="1">
    <source>
        <dbReference type="ARBA" id="ARBA00004922"/>
    </source>
</evidence>
<evidence type="ECO:0000256" key="2">
    <source>
        <dbReference type="ARBA" id="ARBA00006063"/>
    </source>
</evidence>
<accession>A0AAV4GA11</accession>
<organism evidence="13 14">
    <name type="scientific">Elysia marginata</name>
    <dbReference type="NCBI Taxonomy" id="1093978"/>
    <lineage>
        <taxon>Eukaryota</taxon>
        <taxon>Metazoa</taxon>
        <taxon>Spiralia</taxon>
        <taxon>Lophotrochozoa</taxon>
        <taxon>Mollusca</taxon>
        <taxon>Gastropoda</taxon>
        <taxon>Heterobranchia</taxon>
        <taxon>Euthyneura</taxon>
        <taxon>Panpulmonata</taxon>
        <taxon>Sacoglossa</taxon>
        <taxon>Placobranchoidea</taxon>
        <taxon>Plakobranchidae</taxon>
        <taxon>Elysia</taxon>
    </lineage>
</organism>
<reference evidence="13 14" key="1">
    <citation type="journal article" date="2021" name="Elife">
        <title>Chloroplast acquisition without the gene transfer in kleptoplastic sea slugs, Plakobranchus ocellatus.</title>
        <authorList>
            <person name="Maeda T."/>
            <person name="Takahashi S."/>
            <person name="Yoshida T."/>
            <person name="Shimamura S."/>
            <person name="Takaki Y."/>
            <person name="Nagai Y."/>
            <person name="Toyoda A."/>
            <person name="Suzuki Y."/>
            <person name="Arimoto A."/>
            <person name="Ishii H."/>
            <person name="Satoh N."/>
            <person name="Nishiyama T."/>
            <person name="Hasebe M."/>
            <person name="Maruyama T."/>
            <person name="Minagawa J."/>
            <person name="Obokata J."/>
            <person name="Shigenobu S."/>
        </authorList>
    </citation>
    <scope>NUCLEOTIDE SEQUENCE [LARGE SCALE GENOMIC DNA]</scope>
</reference>
<comment type="catalytic activity">
    <reaction evidence="9">
        <text>L-seryl-[EGF-like domain protein] + UDP-alpha-D-glucose = 3-O-(beta-D-glucosyl)-L-seryl-[EGF-like domain protein] + UDP + H(+)</text>
        <dbReference type="Rhea" id="RHEA:58116"/>
        <dbReference type="Rhea" id="RHEA-COMP:14610"/>
        <dbReference type="Rhea" id="RHEA-COMP:16010"/>
        <dbReference type="ChEBI" id="CHEBI:15378"/>
        <dbReference type="ChEBI" id="CHEBI:29999"/>
        <dbReference type="ChEBI" id="CHEBI:58223"/>
        <dbReference type="ChEBI" id="CHEBI:58885"/>
        <dbReference type="ChEBI" id="CHEBI:140576"/>
    </reaction>
</comment>
<dbReference type="GO" id="GO:0016757">
    <property type="term" value="F:glycosyltransferase activity"/>
    <property type="evidence" value="ECO:0007669"/>
    <property type="project" value="UniProtKB-KW"/>
</dbReference>
<dbReference type="InterPro" id="IPR017868">
    <property type="entry name" value="Filamin/ABP280_repeat-like"/>
</dbReference>
<evidence type="ECO:0000256" key="9">
    <source>
        <dbReference type="ARBA" id="ARBA00049246"/>
    </source>
</evidence>
<dbReference type="Pfam" id="PF00630">
    <property type="entry name" value="Filamin"/>
    <property type="match status" value="1"/>
</dbReference>
<evidence type="ECO:0000256" key="8">
    <source>
        <dbReference type="ARBA" id="ARBA00047553"/>
    </source>
</evidence>
<evidence type="ECO:0000259" key="12">
    <source>
        <dbReference type="Pfam" id="PF05686"/>
    </source>
</evidence>
<dbReference type="SMART" id="SM00557">
    <property type="entry name" value="IG_FLMN"/>
    <property type="match status" value="1"/>
</dbReference>
<evidence type="ECO:0000313" key="14">
    <source>
        <dbReference type="Proteomes" id="UP000762676"/>
    </source>
</evidence>
<dbReference type="FunFam" id="2.60.40.10:FF:000419">
    <property type="entry name" value="KDEL (Lys-Asp-Glu-Leu) containing 1"/>
    <property type="match status" value="1"/>
</dbReference>
<dbReference type="SUPFAM" id="SSF81296">
    <property type="entry name" value="E set domains"/>
    <property type="match status" value="1"/>
</dbReference>
<comment type="similarity">
    <text evidence="2">Belongs to the KDELC family.</text>
</comment>
<dbReference type="PROSITE" id="PS50194">
    <property type="entry name" value="FILAMIN_REPEAT"/>
    <property type="match status" value="1"/>
</dbReference>
<feature type="domain" description="Glycosyl transferase CAP10" evidence="12">
    <location>
        <begin position="162"/>
        <end position="237"/>
    </location>
</feature>
<evidence type="ECO:0000256" key="7">
    <source>
        <dbReference type="ARBA" id="ARBA00023180"/>
    </source>
</evidence>
<dbReference type="InterPro" id="IPR006598">
    <property type="entry name" value="CAP10"/>
</dbReference>
<evidence type="ECO:0000313" key="13">
    <source>
        <dbReference type="EMBL" id="GFR82613.1"/>
    </source>
</evidence>
<dbReference type="Proteomes" id="UP000762676">
    <property type="component" value="Unassembled WGS sequence"/>
</dbReference>
<feature type="chain" id="PRO_5043338064" evidence="11">
    <location>
        <begin position="18"/>
        <end position="292"/>
    </location>
</feature>
<keyword evidence="7" id="KW-0325">Glycoprotein</keyword>
<comment type="catalytic activity">
    <reaction evidence="8">
        <text>L-seryl-[EGF-like domain protein] + UDP-alpha-D-xylose = 3-O-(beta-D-xylosyl)-L-seryl-[EGF-like domain protein] + UDP + H(+)</text>
        <dbReference type="Rhea" id="RHEA:62016"/>
        <dbReference type="Rhea" id="RHEA-COMP:16010"/>
        <dbReference type="Rhea" id="RHEA-COMP:16011"/>
        <dbReference type="ChEBI" id="CHEBI:15378"/>
        <dbReference type="ChEBI" id="CHEBI:29999"/>
        <dbReference type="ChEBI" id="CHEBI:57632"/>
        <dbReference type="ChEBI" id="CHEBI:58223"/>
        <dbReference type="ChEBI" id="CHEBI:132085"/>
    </reaction>
</comment>
<dbReference type="InterPro" id="IPR014756">
    <property type="entry name" value="Ig_E-set"/>
</dbReference>
<dbReference type="PROSITE" id="PS51257">
    <property type="entry name" value="PROKAR_LIPOPROTEIN"/>
    <property type="match status" value="1"/>
</dbReference>
<feature type="signal peptide" evidence="11">
    <location>
        <begin position="1"/>
        <end position="17"/>
    </location>
</feature>
<dbReference type="InterPro" id="IPR001298">
    <property type="entry name" value="Filamin/ABP280_rpt"/>
</dbReference>
<protein>
    <submittedName>
        <fullName evidence="13">KDEL motif-containing protein 1</fullName>
    </submittedName>
</protein>
<evidence type="ECO:0000256" key="5">
    <source>
        <dbReference type="ARBA" id="ARBA00022729"/>
    </source>
</evidence>
<keyword evidence="3" id="KW-0328">Glycosyltransferase</keyword>
<evidence type="ECO:0000256" key="3">
    <source>
        <dbReference type="ARBA" id="ARBA00022676"/>
    </source>
</evidence>
<keyword evidence="4" id="KW-0808">Transferase</keyword>
<name>A0AAV4GA11_9GAST</name>
<feature type="repeat" description="Filamin" evidence="10">
    <location>
        <begin position="34"/>
        <end position="140"/>
    </location>
</feature>
<evidence type="ECO:0000256" key="11">
    <source>
        <dbReference type="SAM" id="SignalP"/>
    </source>
</evidence>
<proteinExistence type="inferred from homology"/>
<sequence>MCLVRCLCYFLLLSTSCFFLTITGSDSKHKASSCENVSVKQSRVWGPGLKSDFRLPVRYFFIQLVYKDGSNVTTSVGNKVVSAFASPANGDHARIWTEVLDRHDGSFIVRFRPFSTTSDLKLSVTLRGQHLAESPYTIRGPVYHETCDCPNQTPDQWAASVGCQATYNQIRLDLEPFQDIQMSKVARQAVERFNQKGRHSICHYKVVENKVYRKCYGEHVGFKMFVDAILLSLTRKIARFEKQNENTFIARSATKKLSLSISEKVLTSDAYQHRIVHEYFTRNIGFSMHQGG</sequence>